<dbReference type="InterPro" id="IPR011020">
    <property type="entry name" value="HTTM-like"/>
</dbReference>
<keyword evidence="4 7" id="KW-0472">Membrane</keyword>
<reference evidence="9 10" key="1">
    <citation type="submission" date="2024-04" db="EMBL/GenBank/DDBJ databases">
        <title>Luteolibacter sp. isolated from soil.</title>
        <authorList>
            <person name="An J."/>
        </authorList>
    </citation>
    <scope>NUCLEOTIDE SEQUENCE [LARGE SCALE GENOMIC DNA]</scope>
    <source>
        <strain evidence="9 10">Y139</strain>
    </source>
</reference>
<sequence>MAAEEPDLEQLAAPRLRRLLDAARKPVDGASLAVFRMAFGLLMFFEAVVYLKKGYVRALYIEPKFHFTYLGFDWVRPWLGDGMTVHFVVMALAALLVAAGLFYRMAAVVLFLALSQVFLIDAAEYLNHLYLICLIAFLMIFLPAHRMWSIDALRRPSIASSTVSACWLWLMRIQVGVPYFFGGIAKLNADWLRGEPLGMWLAKRGDFPWIGPWLGEKWVAYFFSYSGLFLDLAFVPLLMWKRTRLPAYGLVLCFNAMNGWLFDIGVFPWMMAAASLLFFPPEWPRFGRKGKGREQVDGLAGASKPVLAGIAVYLALQVFLPFRHWLYPGDVAWTEEGHLYSWRMKLRDKQPENMAFRVRDVQGGHEWEIEPGDFLTARQKLRMPGQPDLIHQFAIHVAEEYRKEYGMEVAVTVDARVSLNGRPSAVLIDPKVDLAKEPRNLWHKSWITLAPGEPGR</sequence>
<keyword evidence="6" id="KW-0456">Lyase</keyword>
<accession>A0ABU9B5L6</accession>
<name>A0ABU9B5L6_9BACT</name>
<dbReference type="PANTHER" id="PTHR12639:SF7">
    <property type="entry name" value="HTTM DOMAIN-CONTAINING PROTEIN"/>
    <property type="match status" value="1"/>
</dbReference>
<feature type="transmembrane region" description="Helical" evidence="7">
    <location>
        <begin position="165"/>
        <end position="185"/>
    </location>
</feature>
<dbReference type="PANTHER" id="PTHR12639">
    <property type="entry name" value="VITAMIN K-DEPENDENT GAMMA-CARBOXYLASE"/>
    <property type="match status" value="1"/>
</dbReference>
<evidence type="ECO:0000259" key="8">
    <source>
        <dbReference type="SMART" id="SM00752"/>
    </source>
</evidence>
<gene>
    <name evidence="9" type="ORF">WKV53_27335</name>
</gene>
<dbReference type="Proteomes" id="UP001371305">
    <property type="component" value="Unassembled WGS sequence"/>
</dbReference>
<keyword evidence="5" id="KW-1015">Disulfide bond</keyword>
<dbReference type="Pfam" id="PF22777">
    <property type="entry name" value="VKGC_lumenal_dom"/>
    <property type="match status" value="1"/>
</dbReference>
<feature type="domain" description="HTTM-like" evidence="8">
    <location>
        <begin position="24"/>
        <end position="283"/>
    </location>
</feature>
<evidence type="ECO:0000256" key="2">
    <source>
        <dbReference type="ARBA" id="ARBA00022692"/>
    </source>
</evidence>
<protein>
    <submittedName>
        <fullName evidence="9">HTTM domain-containing protein</fullName>
    </submittedName>
</protein>
<feature type="transmembrane region" description="Helical" evidence="7">
    <location>
        <begin position="218"/>
        <end position="240"/>
    </location>
</feature>
<evidence type="ECO:0000256" key="5">
    <source>
        <dbReference type="ARBA" id="ARBA00023157"/>
    </source>
</evidence>
<evidence type="ECO:0000256" key="6">
    <source>
        <dbReference type="ARBA" id="ARBA00023239"/>
    </source>
</evidence>
<keyword evidence="3 7" id="KW-1133">Transmembrane helix</keyword>
<dbReference type="Pfam" id="PF05090">
    <property type="entry name" value="HTTM"/>
    <property type="match status" value="1"/>
</dbReference>
<comment type="caution">
    <text evidence="9">The sequence shown here is derived from an EMBL/GenBank/DDBJ whole genome shotgun (WGS) entry which is preliminary data.</text>
</comment>
<comment type="subcellular location">
    <subcellularLocation>
        <location evidence="1">Endomembrane system</location>
        <topology evidence="1">Multi-pass membrane protein</topology>
    </subcellularLocation>
</comment>
<dbReference type="EMBL" id="JBBUKT010000017">
    <property type="protein sequence ID" value="MEK7954262.1"/>
    <property type="molecule type" value="Genomic_DNA"/>
</dbReference>
<evidence type="ECO:0000256" key="7">
    <source>
        <dbReference type="SAM" id="Phobius"/>
    </source>
</evidence>
<dbReference type="SMART" id="SM00752">
    <property type="entry name" value="HTTM"/>
    <property type="match status" value="1"/>
</dbReference>
<dbReference type="RefSeq" id="WP_341408030.1">
    <property type="nucleotide sequence ID" value="NZ_JBBUKT010000017.1"/>
</dbReference>
<feature type="transmembrane region" description="Helical" evidence="7">
    <location>
        <begin position="125"/>
        <end position="144"/>
    </location>
</feature>
<evidence type="ECO:0000256" key="1">
    <source>
        <dbReference type="ARBA" id="ARBA00004127"/>
    </source>
</evidence>
<evidence type="ECO:0000313" key="10">
    <source>
        <dbReference type="Proteomes" id="UP001371305"/>
    </source>
</evidence>
<keyword evidence="2 7" id="KW-0812">Transmembrane</keyword>
<evidence type="ECO:0000256" key="3">
    <source>
        <dbReference type="ARBA" id="ARBA00022989"/>
    </source>
</evidence>
<dbReference type="InterPro" id="IPR007782">
    <property type="entry name" value="VKG_COase"/>
</dbReference>
<feature type="transmembrane region" description="Helical" evidence="7">
    <location>
        <begin position="33"/>
        <end position="51"/>
    </location>
</feature>
<evidence type="ECO:0000313" key="9">
    <source>
        <dbReference type="EMBL" id="MEK7954262.1"/>
    </source>
</evidence>
<dbReference type="InterPro" id="IPR053934">
    <property type="entry name" value="HTTM_dom"/>
</dbReference>
<dbReference type="InterPro" id="IPR053935">
    <property type="entry name" value="VKGC_lumenal_dom"/>
</dbReference>
<organism evidence="9 10">
    <name type="scientific">Luteolibacter soli</name>
    <dbReference type="NCBI Taxonomy" id="3135280"/>
    <lineage>
        <taxon>Bacteria</taxon>
        <taxon>Pseudomonadati</taxon>
        <taxon>Verrucomicrobiota</taxon>
        <taxon>Verrucomicrobiia</taxon>
        <taxon>Verrucomicrobiales</taxon>
        <taxon>Verrucomicrobiaceae</taxon>
        <taxon>Luteolibacter</taxon>
    </lineage>
</organism>
<proteinExistence type="predicted"/>
<evidence type="ECO:0000256" key="4">
    <source>
        <dbReference type="ARBA" id="ARBA00023136"/>
    </source>
</evidence>
<feature type="transmembrane region" description="Helical" evidence="7">
    <location>
        <begin position="87"/>
        <end position="113"/>
    </location>
</feature>
<keyword evidence="10" id="KW-1185">Reference proteome</keyword>